<dbReference type="AlphaFoldDB" id="W6QLR9"/>
<name>W6QLR9_PENRF</name>
<dbReference type="OrthoDB" id="2348401at2759"/>
<evidence type="ECO:0000256" key="1">
    <source>
        <dbReference type="SAM" id="MobiDB-lite"/>
    </source>
</evidence>
<feature type="compositionally biased region" description="Basic and acidic residues" evidence="1">
    <location>
        <begin position="1"/>
        <end position="60"/>
    </location>
</feature>
<dbReference type="InterPro" id="IPR007250">
    <property type="entry name" value="HSP9_HSP12"/>
</dbReference>
<accession>W6QLR9</accession>
<sequence>MSDTGRNDLTTKAKKEPIPDPDQDKSKKDIIPDPNQDKSKESVTDTTERATRGLKTDDSKGINQDGVGKIQRVSDNHGRSGATGSAGDKAKGALGLGGN</sequence>
<proteinExistence type="predicted"/>
<dbReference type="Gene3D" id="6.10.280.100">
    <property type="match status" value="1"/>
</dbReference>
<gene>
    <name evidence="2" type="ORF">PROQFM164_S05g000769</name>
</gene>
<dbReference type="STRING" id="1365484.W6QLR9"/>
<evidence type="ECO:0000313" key="2">
    <source>
        <dbReference type="EMBL" id="CDM36936.1"/>
    </source>
</evidence>
<keyword evidence="3" id="KW-1185">Reference proteome</keyword>
<dbReference type="Proteomes" id="UP000030686">
    <property type="component" value="Unassembled WGS sequence"/>
</dbReference>
<reference evidence="2" key="1">
    <citation type="journal article" date="2014" name="Nat. Commun.">
        <title>Multiple recent horizontal transfers of a large genomic region in cheese making fungi.</title>
        <authorList>
            <person name="Cheeseman K."/>
            <person name="Ropars J."/>
            <person name="Renault P."/>
            <person name="Dupont J."/>
            <person name="Gouzy J."/>
            <person name="Branca A."/>
            <person name="Abraham A.L."/>
            <person name="Ceppi M."/>
            <person name="Conseiller E."/>
            <person name="Debuchy R."/>
            <person name="Malagnac F."/>
            <person name="Goarin A."/>
            <person name="Silar P."/>
            <person name="Lacoste S."/>
            <person name="Sallet E."/>
            <person name="Bensimon A."/>
            <person name="Giraud T."/>
            <person name="Brygoo Y."/>
        </authorList>
    </citation>
    <scope>NUCLEOTIDE SEQUENCE [LARGE SCALE GENOMIC DNA]</scope>
    <source>
        <strain evidence="2">FM164</strain>
    </source>
</reference>
<dbReference type="EMBL" id="HG792019">
    <property type="protein sequence ID" value="CDM36936.1"/>
    <property type="molecule type" value="Genomic_DNA"/>
</dbReference>
<feature type="region of interest" description="Disordered" evidence="1">
    <location>
        <begin position="1"/>
        <end position="99"/>
    </location>
</feature>
<evidence type="ECO:0000313" key="3">
    <source>
        <dbReference type="Proteomes" id="UP000030686"/>
    </source>
</evidence>
<dbReference type="Pfam" id="PF04119">
    <property type="entry name" value="HSP9_HSP12"/>
    <property type="match status" value="1"/>
</dbReference>
<keyword evidence="2" id="KW-0346">Stress response</keyword>
<protein>
    <submittedName>
        <fullName evidence="2">Heat shock protein 9/12</fullName>
    </submittedName>
</protein>
<organism evidence="2 3">
    <name type="scientific">Penicillium roqueforti (strain FM164)</name>
    <dbReference type="NCBI Taxonomy" id="1365484"/>
    <lineage>
        <taxon>Eukaryota</taxon>
        <taxon>Fungi</taxon>
        <taxon>Dikarya</taxon>
        <taxon>Ascomycota</taxon>
        <taxon>Pezizomycotina</taxon>
        <taxon>Eurotiomycetes</taxon>
        <taxon>Eurotiomycetidae</taxon>
        <taxon>Eurotiales</taxon>
        <taxon>Aspergillaceae</taxon>
        <taxon>Penicillium</taxon>
    </lineage>
</organism>